<dbReference type="CDD" id="cd00082">
    <property type="entry name" value="HisKA"/>
    <property type="match status" value="1"/>
</dbReference>
<comment type="subcellular location">
    <subcellularLocation>
        <location evidence="2 14">Cell inner membrane</location>
    </subcellularLocation>
</comment>
<dbReference type="InterPro" id="IPR006290">
    <property type="entry name" value="CztS_silS_copS"/>
</dbReference>
<dbReference type="GO" id="GO:0000155">
    <property type="term" value="F:phosphorelay sensor kinase activity"/>
    <property type="evidence" value="ECO:0007669"/>
    <property type="project" value="InterPro"/>
</dbReference>
<evidence type="ECO:0000256" key="13">
    <source>
        <dbReference type="ARBA" id="ARBA00023136"/>
    </source>
</evidence>
<evidence type="ECO:0000256" key="4">
    <source>
        <dbReference type="ARBA" id="ARBA00022519"/>
    </source>
</evidence>
<feature type="transmembrane region" description="Helical" evidence="14">
    <location>
        <begin position="171"/>
        <end position="190"/>
    </location>
</feature>
<dbReference type="CDD" id="cd00075">
    <property type="entry name" value="HATPase"/>
    <property type="match status" value="1"/>
</dbReference>
<dbReference type="NCBIfam" id="TIGR01386">
    <property type="entry name" value="cztS_silS_copS"/>
    <property type="match status" value="1"/>
</dbReference>
<dbReference type="Pfam" id="PF00672">
    <property type="entry name" value="HAMP"/>
    <property type="match status" value="1"/>
</dbReference>
<evidence type="ECO:0000256" key="7">
    <source>
        <dbReference type="ARBA" id="ARBA00022692"/>
    </source>
</evidence>
<dbReference type="Gene3D" id="1.10.287.130">
    <property type="match status" value="1"/>
</dbReference>
<dbReference type="InterPro" id="IPR036890">
    <property type="entry name" value="HATPase_C_sf"/>
</dbReference>
<evidence type="ECO:0000256" key="9">
    <source>
        <dbReference type="ARBA" id="ARBA00022777"/>
    </source>
</evidence>
<dbReference type="SMART" id="SM00304">
    <property type="entry name" value="HAMP"/>
    <property type="match status" value="1"/>
</dbReference>
<dbReference type="GO" id="GO:0005524">
    <property type="term" value="F:ATP binding"/>
    <property type="evidence" value="ECO:0007669"/>
    <property type="project" value="UniProtKB-KW"/>
</dbReference>
<dbReference type="Pfam" id="PF02518">
    <property type="entry name" value="HATPase_c"/>
    <property type="match status" value="1"/>
</dbReference>
<feature type="transmembrane region" description="Helical" evidence="14">
    <location>
        <begin position="27"/>
        <end position="48"/>
    </location>
</feature>
<keyword evidence="12 14" id="KW-0902">Two-component regulatory system</keyword>
<comment type="catalytic activity">
    <reaction evidence="1 14">
        <text>ATP + protein L-histidine = ADP + protein N-phospho-L-histidine.</text>
        <dbReference type="EC" id="2.7.13.3"/>
    </reaction>
</comment>
<dbReference type="SMART" id="SM00387">
    <property type="entry name" value="HATPase_c"/>
    <property type="match status" value="1"/>
</dbReference>
<keyword evidence="13 14" id="KW-0472">Membrane</keyword>
<keyword evidence="4 14" id="KW-0997">Cell inner membrane</keyword>
<dbReference type="Pfam" id="PF21085">
    <property type="entry name" value="CusS"/>
    <property type="match status" value="1"/>
</dbReference>
<evidence type="ECO:0000313" key="16">
    <source>
        <dbReference type="Proteomes" id="UP000253772"/>
    </source>
</evidence>
<dbReference type="InterPro" id="IPR003594">
    <property type="entry name" value="HATPase_dom"/>
</dbReference>
<evidence type="ECO:0000313" key="15">
    <source>
        <dbReference type="EMBL" id="QBP12589.1"/>
    </source>
</evidence>
<evidence type="ECO:0000256" key="12">
    <source>
        <dbReference type="ARBA" id="ARBA00023012"/>
    </source>
</evidence>
<protein>
    <recommendedName>
        <fullName evidence="14">Sensor protein</fullName>
        <ecNumber evidence="14">2.7.13.3</ecNumber>
    </recommendedName>
</protein>
<dbReference type="GO" id="GO:0005886">
    <property type="term" value="C:plasma membrane"/>
    <property type="evidence" value="ECO:0007669"/>
    <property type="project" value="UniProtKB-SubCell"/>
</dbReference>
<dbReference type="InterPro" id="IPR004358">
    <property type="entry name" value="Sig_transdc_His_kin-like_C"/>
</dbReference>
<reference evidence="15 16" key="1">
    <citation type="submission" date="2019-03" db="EMBL/GenBank/DDBJ databases">
        <title>Comparative insights into the high quality Complete genome sequence of highly metal resistant Cupriavidus metallidurans strain BS1 isolated from a gold-copper mine.</title>
        <authorList>
            <person name="Mazhar H.S."/>
            <person name="Rensing C."/>
        </authorList>
    </citation>
    <scope>NUCLEOTIDE SEQUENCE [LARGE SCALE GENOMIC DNA]</scope>
    <source>
        <strain evidence="15 16">BS1</strain>
    </source>
</reference>
<evidence type="ECO:0000256" key="1">
    <source>
        <dbReference type="ARBA" id="ARBA00000085"/>
    </source>
</evidence>
<evidence type="ECO:0000256" key="2">
    <source>
        <dbReference type="ARBA" id="ARBA00004533"/>
    </source>
</evidence>
<accession>A0A132HNB2</accession>
<dbReference type="PROSITE" id="PS50885">
    <property type="entry name" value="HAMP"/>
    <property type="match status" value="1"/>
</dbReference>
<keyword evidence="11 14" id="KW-1133">Transmembrane helix</keyword>
<evidence type="ECO:0000256" key="8">
    <source>
        <dbReference type="ARBA" id="ARBA00022741"/>
    </source>
</evidence>
<dbReference type="Proteomes" id="UP000253772">
    <property type="component" value="Chromosome c2"/>
</dbReference>
<comment type="function">
    <text evidence="14">Member of a two-component regulatory system.</text>
</comment>
<evidence type="ECO:0000256" key="3">
    <source>
        <dbReference type="ARBA" id="ARBA00022475"/>
    </source>
</evidence>
<dbReference type="PANTHER" id="PTHR45436">
    <property type="entry name" value="SENSOR HISTIDINE KINASE YKOH"/>
    <property type="match status" value="1"/>
</dbReference>
<gene>
    <name evidence="15" type="ORF">DDF84_023090</name>
</gene>
<evidence type="ECO:0000256" key="14">
    <source>
        <dbReference type="RuleBase" id="RU364088"/>
    </source>
</evidence>
<dbReference type="Pfam" id="PF00512">
    <property type="entry name" value="HisKA"/>
    <property type="match status" value="1"/>
</dbReference>
<dbReference type="PRINTS" id="PR00344">
    <property type="entry name" value="BCTRLSENSOR"/>
</dbReference>
<name>A0A132HNB2_9BURK</name>
<dbReference type="InterPro" id="IPR003661">
    <property type="entry name" value="HisK_dim/P_dom"/>
</dbReference>
<sequence>MSSTQSAAGDGMRPGTSITPLSLTRRLGLFFALVLSIALASMGAFAYYSLAAQLEARDDEVVKGKLEQVEHFLREVDGVQGVPAAQHRFDDLVRGYSDLIVRVTALDGRLLFRTGNDALLEGTDQAAVTGKSSLMFQSADAVLGRDGTRATVFVAKSGEDRKQVTARFRTTLVLGTTVGVILTALVGAAITRRELEPAHVLIKQINRISVERLSYRVDMPPKPTEVRDIASAFNAMLQRLEDGYQKLSRFSADLAHDLRTPLNNLIGHAEVALSRDRTGPEYVALVEESLVEYQRLARMIDAMLFLARADSANVALELTELQLNAELRKLSAYFSVLAEERSVVIRVSGDATLVADAILFQRAINNVLSNAVRHAWPNSMIDLVVRREAAHCCIDITNVGDPIPERELSLIFDRFFRGDRARSNSSQSTGLGLAIVLSIMELHGGDASAVSGLDGKTRFTLRFPLNGAEASARVSVGRPSQDRPVVG</sequence>
<keyword evidence="10 14" id="KW-0067">ATP-binding</keyword>
<dbReference type="PANTHER" id="PTHR45436:SF3">
    <property type="entry name" value="SENSOR HISTIDINE KINASE HPRS"/>
    <property type="match status" value="1"/>
</dbReference>
<dbReference type="InterPro" id="IPR050428">
    <property type="entry name" value="TCS_sensor_his_kinase"/>
</dbReference>
<evidence type="ECO:0000256" key="11">
    <source>
        <dbReference type="ARBA" id="ARBA00022989"/>
    </source>
</evidence>
<organism evidence="15 16">
    <name type="scientific">Cupriavidus metallidurans</name>
    <dbReference type="NCBI Taxonomy" id="119219"/>
    <lineage>
        <taxon>Bacteria</taxon>
        <taxon>Pseudomonadati</taxon>
        <taxon>Pseudomonadota</taxon>
        <taxon>Betaproteobacteria</taxon>
        <taxon>Burkholderiales</taxon>
        <taxon>Burkholderiaceae</taxon>
        <taxon>Cupriavidus</taxon>
    </lineage>
</organism>
<keyword evidence="7 14" id="KW-0812">Transmembrane</keyword>
<keyword evidence="5" id="KW-0597">Phosphoprotein</keyword>
<dbReference type="PROSITE" id="PS50109">
    <property type="entry name" value="HIS_KIN"/>
    <property type="match status" value="1"/>
</dbReference>
<dbReference type="SUPFAM" id="SSF55874">
    <property type="entry name" value="ATPase domain of HSP90 chaperone/DNA topoisomerase II/histidine kinase"/>
    <property type="match status" value="1"/>
</dbReference>
<dbReference type="InterPro" id="IPR036097">
    <property type="entry name" value="HisK_dim/P_sf"/>
</dbReference>
<evidence type="ECO:0000256" key="10">
    <source>
        <dbReference type="ARBA" id="ARBA00022840"/>
    </source>
</evidence>
<dbReference type="EC" id="2.7.13.3" evidence="14"/>
<dbReference type="EMBL" id="CP037901">
    <property type="protein sequence ID" value="QBP12589.1"/>
    <property type="molecule type" value="Genomic_DNA"/>
</dbReference>
<keyword evidence="9 14" id="KW-0418">Kinase</keyword>
<keyword evidence="8 14" id="KW-0547">Nucleotide-binding</keyword>
<dbReference type="AlphaFoldDB" id="A0A132HNB2"/>
<dbReference type="SUPFAM" id="SSF47384">
    <property type="entry name" value="Homodimeric domain of signal transducing histidine kinase"/>
    <property type="match status" value="1"/>
</dbReference>
<dbReference type="InterPro" id="IPR048590">
    <property type="entry name" value="CusS-like_sensor"/>
</dbReference>
<dbReference type="SMART" id="SM00388">
    <property type="entry name" value="HisKA"/>
    <property type="match status" value="1"/>
</dbReference>
<dbReference type="Gene3D" id="6.10.340.10">
    <property type="match status" value="1"/>
</dbReference>
<evidence type="ECO:0000256" key="5">
    <source>
        <dbReference type="ARBA" id="ARBA00022553"/>
    </source>
</evidence>
<dbReference type="InterPro" id="IPR005467">
    <property type="entry name" value="His_kinase_dom"/>
</dbReference>
<keyword evidence="6 14" id="KW-0808">Transferase</keyword>
<proteinExistence type="predicted"/>
<evidence type="ECO:0000256" key="6">
    <source>
        <dbReference type="ARBA" id="ARBA00022679"/>
    </source>
</evidence>
<keyword evidence="3 14" id="KW-1003">Cell membrane</keyword>
<dbReference type="Gene3D" id="3.30.565.10">
    <property type="entry name" value="Histidine kinase-like ATPase, C-terminal domain"/>
    <property type="match status" value="1"/>
</dbReference>
<dbReference type="InterPro" id="IPR003660">
    <property type="entry name" value="HAMP_dom"/>
</dbReference>